<dbReference type="Pfam" id="PF07690">
    <property type="entry name" value="MFS_1"/>
    <property type="match status" value="1"/>
</dbReference>
<evidence type="ECO:0000256" key="3">
    <source>
        <dbReference type="ARBA" id="ARBA00022475"/>
    </source>
</evidence>
<dbReference type="InterPro" id="IPR036259">
    <property type="entry name" value="MFS_trans_sf"/>
</dbReference>
<keyword evidence="4 7" id="KW-0812">Transmembrane</keyword>
<dbReference type="PANTHER" id="PTHR43045">
    <property type="entry name" value="SHIKIMATE TRANSPORTER"/>
    <property type="match status" value="1"/>
</dbReference>
<dbReference type="EMBL" id="CP097635">
    <property type="protein sequence ID" value="URI08458.1"/>
    <property type="molecule type" value="Genomic_DNA"/>
</dbReference>
<keyword evidence="3" id="KW-1003">Cell membrane</keyword>
<feature type="transmembrane region" description="Helical" evidence="7">
    <location>
        <begin position="374"/>
        <end position="398"/>
    </location>
</feature>
<evidence type="ECO:0000256" key="1">
    <source>
        <dbReference type="ARBA" id="ARBA00004651"/>
    </source>
</evidence>
<comment type="subcellular location">
    <subcellularLocation>
        <location evidence="1">Cell membrane</location>
        <topology evidence="1">Multi-pass membrane protein</topology>
    </subcellularLocation>
</comment>
<dbReference type="PROSITE" id="PS50850">
    <property type="entry name" value="MFS"/>
    <property type="match status" value="1"/>
</dbReference>
<organism evidence="9 10">
    <name type="scientific">Aquincola tertiaricarbonis</name>
    <dbReference type="NCBI Taxonomy" id="391953"/>
    <lineage>
        <taxon>Bacteria</taxon>
        <taxon>Pseudomonadati</taxon>
        <taxon>Pseudomonadota</taxon>
        <taxon>Betaproteobacteria</taxon>
        <taxon>Burkholderiales</taxon>
        <taxon>Sphaerotilaceae</taxon>
        <taxon>Aquincola</taxon>
    </lineage>
</organism>
<feature type="transmembrane region" description="Helical" evidence="7">
    <location>
        <begin position="286"/>
        <end position="307"/>
    </location>
</feature>
<keyword evidence="10" id="KW-1185">Reference proteome</keyword>
<evidence type="ECO:0000313" key="10">
    <source>
        <dbReference type="Proteomes" id="UP001056201"/>
    </source>
</evidence>
<evidence type="ECO:0000259" key="8">
    <source>
        <dbReference type="PROSITE" id="PS50850"/>
    </source>
</evidence>
<evidence type="ECO:0000256" key="2">
    <source>
        <dbReference type="ARBA" id="ARBA00022448"/>
    </source>
</evidence>
<dbReference type="InterPro" id="IPR020846">
    <property type="entry name" value="MFS_dom"/>
</dbReference>
<dbReference type="PROSITE" id="PS00216">
    <property type="entry name" value="SUGAR_TRANSPORT_1"/>
    <property type="match status" value="1"/>
</dbReference>
<evidence type="ECO:0000256" key="6">
    <source>
        <dbReference type="ARBA" id="ARBA00023136"/>
    </source>
</evidence>
<feature type="transmembrane region" description="Helical" evidence="7">
    <location>
        <begin position="61"/>
        <end position="83"/>
    </location>
</feature>
<proteinExistence type="predicted"/>
<dbReference type="PANTHER" id="PTHR43045:SF2">
    <property type="entry name" value="INNER MEMBRANE METABOLITE TRANSPORT PROTEIN YHJE"/>
    <property type="match status" value="1"/>
</dbReference>
<keyword evidence="2" id="KW-0813">Transport</keyword>
<reference evidence="9" key="1">
    <citation type="submission" date="2022-05" db="EMBL/GenBank/DDBJ databases">
        <title>An RpoN-dependent PEP-CTERM gene is involved in floc formation of an Aquincola tertiaricarbonis strain.</title>
        <authorList>
            <person name="Qiu D."/>
            <person name="Xia M."/>
        </authorList>
    </citation>
    <scope>NUCLEOTIDE SEQUENCE</scope>
    <source>
        <strain evidence="9">RN12</strain>
    </source>
</reference>
<accession>A0ABY4S632</accession>
<feature type="transmembrane region" description="Helical" evidence="7">
    <location>
        <begin position="314"/>
        <end position="334"/>
    </location>
</feature>
<gene>
    <name evidence="9" type="ORF">MW290_13400</name>
</gene>
<sequence length="430" mass="45321">MPPRRDAPAPHHDGAVTPDDIAVGVLVGRTCEYFDFFVYGLASVLVFPALFFPHLERLDALLASFTVFSLAFVARPVGTLAGMAIQRRYGRGVKLTLAMFGLGTATCTMALLPGTATWGGAIAALAFCRVLQGLAIGAAWDGLPSLLAINAPAHRRGWYAMMGQLGAPVGFGIAATLFAYLMTNVAPEDFFAWGWRFPFFVAFALNVVALFARLQLVLDNDFADALRKHELEPSSLRELLSDERGGRTLAVGAFAALSSFALVHLVTVFPLSWLSLSSSRNLTDVLWLQVGCAVLGVGGMLVSGWMADRIGRRTTLGSLAVAIGVYGIATPWLLDGGNAGQNLFFMLGFILFGLSYAQAAGAAASAFSPSQRYLGAALSADLAWLFGAAAAPLVALYLSANYGLGAVSLYLLSGMAGTLLALGVHKRVGS</sequence>
<feature type="transmembrane region" description="Helical" evidence="7">
    <location>
        <begin position="36"/>
        <end position="55"/>
    </location>
</feature>
<feature type="transmembrane region" description="Helical" evidence="7">
    <location>
        <begin position="404"/>
        <end position="424"/>
    </location>
</feature>
<evidence type="ECO:0000256" key="4">
    <source>
        <dbReference type="ARBA" id="ARBA00022692"/>
    </source>
</evidence>
<dbReference type="InterPro" id="IPR005829">
    <property type="entry name" value="Sugar_transporter_CS"/>
</dbReference>
<feature type="transmembrane region" description="Helical" evidence="7">
    <location>
        <begin position="193"/>
        <end position="212"/>
    </location>
</feature>
<dbReference type="SUPFAM" id="SSF103473">
    <property type="entry name" value="MFS general substrate transporter"/>
    <property type="match status" value="1"/>
</dbReference>
<dbReference type="Proteomes" id="UP001056201">
    <property type="component" value="Chromosome 1"/>
</dbReference>
<feature type="transmembrane region" description="Helical" evidence="7">
    <location>
        <begin position="346"/>
        <end position="367"/>
    </location>
</feature>
<evidence type="ECO:0000313" key="9">
    <source>
        <dbReference type="EMBL" id="URI08458.1"/>
    </source>
</evidence>
<dbReference type="InterPro" id="IPR011701">
    <property type="entry name" value="MFS"/>
</dbReference>
<evidence type="ECO:0000256" key="7">
    <source>
        <dbReference type="SAM" id="Phobius"/>
    </source>
</evidence>
<name>A0ABY4S632_AQUTE</name>
<protein>
    <submittedName>
        <fullName evidence="9">MFS transporter</fullName>
    </submittedName>
</protein>
<feature type="transmembrane region" description="Helical" evidence="7">
    <location>
        <begin position="118"/>
        <end position="140"/>
    </location>
</feature>
<keyword evidence="5 7" id="KW-1133">Transmembrane helix</keyword>
<feature type="transmembrane region" description="Helical" evidence="7">
    <location>
        <begin position="95"/>
        <end position="112"/>
    </location>
</feature>
<keyword evidence="6 7" id="KW-0472">Membrane</keyword>
<feature type="transmembrane region" description="Helical" evidence="7">
    <location>
        <begin position="249"/>
        <end position="274"/>
    </location>
</feature>
<evidence type="ECO:0000256" key="5">
    <source>
        <dbReference type="ARBA" id="ARBA00022989"/>
    </source>
</evidence>
<dbReference type="Gene3D" id="1.20.1250.20">
    <property type="entry name" value="MFS general substrate transporter like domains"/>
    <property type="match status" value="2"/>
</dbReference>
<feature type="domain" description="Major facilitator superfamily (MFS) profile" evidence="8">
    <location>
        <begin position="21"/>
        <end position="429"/>
    </location>
</feature>
<feature type="transmembrane region" description="Helical" evidence="7">
    <location>
        <begin position="161"/>
        <end position="181"/>
    </location>
</feature>